<evidence type="ECO:0000313" key="1">
    <source>
        <dbReference type="EMBL" id="SJM29360.1"/>
    </source>
</evidence>
<organism evidence="1 2">
    <name type="scientific">Mesorhizobium delmotii</name>
    <dbReference type="NCBI Taxonomy" id="1631247"/>
    <lineage>
        <taxon>Bacteria</taxon>
        <taxon>Pseudomonadati</taxon>
        <taxon>Pseudomonadota</taxon>
        <taxon>Alphaproteobacteria</taxon>
        <taxon>Hyphomicrobiales</taxon>
        <taxon>Phyllobacteriaceae</taxon>
        <taxon>Mesorhizobium</taxon>
    </lineage>
</organism>
<name>A0A2P9AE16_9HYPH</name>
<evidence type="ECO:0000313" key="2">
    <source>
        <dbReference type="Proteomes" id="UP000245698"/>
    </source>
</evidence>
<gene>
    <name evidence="1" type="ORF">BQ8482_111290</name>
</gene>
<dbReference type="AlphaFoldDB" id="A0A2P9AE16"/>
<dbReference type="EMBL" id="FUIG01000013">
    <property type="protein sequence ID" value="SJM29360.1"/>
    <property type="molecule type" value="Genomic_DNA"/>
</dbReference>
<proteinExistence type="predicted"/>
<accession>A0A2P9AE16</accession>
<protein>
    <submittedName>
        <fullName evidence="1">Uncharacterized protein</fullName>
    </submittedName>
</protein>
<sequence>MRPACEALRTPVRDPDCDRTLCWGLRSAHPGEVRASKPVQGSPGILARRVPPDASVHPWRSHLLDQHRSVAAGTLDALHAINEARSMPKPSCAKCPAFVELRGFERSHE</sequence>
<keyword evidence="2" id="KW-1185">Reference proteome</keyword>
<reference evidence="2" key="1">
    <citation type="submission" date="2016-12" db="EMBL/GenBank/DDBJ databases">
        <authorList>
            <person name="Brunel B."/>
        </authorList>
    </citation>
    <scope>NUCLEOTIDE SEQUENCE [LARGE SCALE GENOMIC DNA]</scope>
</reference>
<dbReference type="Proteomes" id="UP000245698">
    <property type="component" value="Unassembled WGS sequence"/>
</dbReference>